<evidence type="ECO:0000313" key="2">
    <source>
        <dbReference type="Proteomes" id="UP000094707"/>
    </source>
</evidence>
<evidence type="ECO:0000313" key="1">
    <source>
        <dbReference type="EMBL" id="SCG85156.1"/>
    </source>
</evidence>
<keyword evidence="2" id="KW-1185">Reference proteome</keyword>
<proteinExistence type="predicted"/>
<dbReference type="Proteomes" id="UP000094707">
    <property type="component" value="Chromosome I"/>
</dbReference>
<gene>
    <name evidence="1" type="ORF">MCBB_0582</name>
</gene>
<protein>
    <submittedName>
        <fullName evidence="1">Uncharacterized protein</fullName>
    </submittedName>
</protein>
<name>A0A1D3L0S8_9EURY</name>
<organism evidence="1 2">
    <name type="scientific">Methanobacterium congolense</name>
    <dbReference type="NCBI Taxonomy" id="118062"/>
    <lineage>
        <taxon>Archaea</taxon>
        <taxon>Methanobacteriati</taxon>
        <taxon>Methanobacteriota</taxon>
        <taxon>Methanomada group</taxon>
        <taxon>Methanobacteria</taxon>
        <taxon>Methanobacteriales</taxon>
        <taxon>Methanobacteriaceae</taxon>
        <taxon>Methanobacterium</taxon>
    </lineage>
</organism>
<dbReference type="KEGG" id="mcub:MCBB_0582"/>
<accession>A0A1D3L0S8</accession>
<sequence>MAPIFFLNGGYFYDYIRSNSYHTKEIILYNLSNLINIILCCIGVEKQPPET</sequence>
<reference evidence="1 2" key="1">
    <citation type="submission" date="2016-08" db="EMBL/GenBank/DDBJ databases">
        <authorList>
            <person name="Seilhamer J.J."/>
        </authorList>
    </citation>
    <scope>NUCLEOTIDE SEQUENCE [LARGE SCALE GENOMIC DNA]</scope>
    <source>
        <strain evidence="1">Buetzberg</strain>
    </source>
</reference>
<dbReference type="EMBL" id="LT607756">
    <property type="protein sequence ID" value="SCG85156.1"/>
    <property type="molecule type" value="Genomic_DNA"/>
</dbReference>
<dbReference type="AlphaFoldDB" id="A0A1D3L0S8"/>